<dbReference type="PROSITE" id="PS00041">
    <property type="entry name" value="HTH_ARAC_FAMILY_1"/>
    <property type="match status" value="1"/>
</dbReference>
<dbReference type="SUPFAM" id="SSF46689">
    <property type="entry name" value="Homeodomain-like"/>
    <property type="match status" value="2"/>
</dbReference>
<proteinExistence type="predicted"/>
<accession>A0A0E2HLS9</accession>
<dbReference type="Pfam" id="PF12833">
    <property type="entry name" value="HTH_18"/>
    <property type="match status" value="1"/>
</dbReference>
<dbReference type="SUPFAM" id="SSF51215">
    <property type="entry name" value="Regulatory protein AraC"/>
    <property type="match status" value="1"/>
</dbReference>
<dbReference type="InterPro" id="IPR003313">
    <property type="entry name" value="AraC-bd"/>
</dbReference>
<evidence type="ECO:0000256" key="2">
    <source>
        <dbReference type="ARBA" id="ARBA00023125"/>
    </source>
</evidence>
<evidence type="ECO:0000313" key="5">
    <source>
        <dbReference type="EMBL" id="ENZ12969.1"/>
    </source>
</evidence>
<protein>
    <submittedName>
        <fullName evidence="5">AraC family transcriptional regulator</fullName>
    </submittedName>
</protein>
<dbReference type="PANTHER" id="PTHR43280:SF2">
    <property type="entry name" value="HTH-TYPE TRANSCRIPTIONAL REGULATOR EXSA"/>
    <property type="match status" value="1"/>
</dbReference>
<dbReference type="InterPro" id="IPR018060">
    <property type="entry name" value="HTH_AraC"/>
</dbReference>
<comment type="caution">
    <text evidence="5">The sequence shown here is derived from an EMBL/GenBank/DDBJ whole genome shotgun (WGS) entry which is preliminary data.</text>
</comment>
<dbReference type="GO" id="GO:0043565">
    <property type="term" value="F:sequence-specific DNA binding"/>
    <property type="evidence" value="ECO:0007669"/>
    <property type="project" value="InterPro"/>
</dbReference>
<reference evidence="5 6" key="1">
    <citation type="submission" date="2013-01" db="EMBL/GenBank/DDBJ databases">
        <title>The Genome Sequence of Clostridium clostridioforme 90A8.</title>
        <authorList>
            <consortium name="The Broad Institute Genome Sequencing Platform"/>
            <person name="Earl A."/>
            <person name="Ward D."/>
            <person name="Feldgarden M."/>
            <person name="Gevers D."/>
            <person name="Courvalin P."/>
            <person name="Lambert T."/>
            <person name="Walker B."/>
            <person name="Young S.K."/>
            <person name="Zeng Q."/>
            <person name="Gargeya S."/>
            <person name="Fitzgerald M."/>
            <person name="Haas B."/>
            <person name="Abouelleil A."/>
            <person name="Alvarado L."/>
            <person name="Arachchi H.M."/>
            <person name="Berlin A.M."/>
            <person name="Chapman S.B."/>
            <person name="Dewar J."/>
            <person name="Goldberg J."/>
            <person name="Griggs A."/>
            <person name="Gujja S."/>
            <person name="Hansen M."/>
            <person name="Howarth C."/>
            <person name="Imamovic A."/>
            <person name="Larimer J."/>
            <person name="McCowan C."/>
            <person name="Murphy C."/>
            <person name="Neiman D."/>
            <person name="Pearson M."/>
            <person name="Priest M."/>
            <person name="Roberts A."/>
            <person name="Saif S."/>
            <person name="Shea T."/>
            <person name="Sisk P."/>
            <person name="Sykes S."/>
            <person name="Wortman J."/>
            <person name="Nusbaum C."/>
            <person name="Birren B."/>
        </authorList>
    </citation>
    <scope>NUCLEOTIDE SEQUENCE [LARGE SCALE GENOMIC DNA]</scope>
    <source>
        <strain evidence="5 6">90A8</strain>
    </source>
</reference>
<feature type="domain" description="HTH araC/xylS-type" evidence="4">
    <location>
        <begin position="180"/>
        <end position="278"/>
    </location>
</feature>
<sequence>MSNVLFSIFPNERFVDLGLYQYGWEQCEPLHSYGPYARNHYLFHYCISGTGTLISTDSKGVSHTYQIKSGEGFLIYPKQINTYFADKNHPWEYTWMEFDGLRVKEALELAGLTMDAPVYHSNARDLSLELKNEMLYIARHSDQSPFHLIGHLYLLLDYLTRSSASRRLLKTGRLQDFYIREATSFIEQNFQNDISVEDIAAFCNLNRSYFGKIFRDAVGKSPQEFLISYRMTKAAELLKLTELSINDLSNAVGYPNQLHFSRAFKKTYGIPPRQWRQENKMAPVT</sequence>
<dbReference type="InterPro" id="IPR009057">
    <property type="entry name" value="Homeodomain-like_sf"/>
</dbReference>
<dbReference type="PRINTS" id="PR00032">
    <property type="entry name" value="HTHARAC"/>
</dbReference>
<dbReference type="EMBL" id="AGYR01000036">
    <property type="protein sequence ID" value="ENZ12969.1"/>
    <property type="molecule type" value="Genomic_DNA"/>
</dbReference>
<evidence type="ECO:0000313" key="6">
    <source>
        <dbReference type="Proteomes" id="UP000013085"/>
    </source>
</evidence>
<keyword evidence="3" id="KW-0804">Transcription</keyword>
<name>A0A0E2HLS9_9FIRM</name>
<evidence type="ECO:0000256" key="3">
    <source>
        <dbReference type="ARBA" id="ARBA00023163"/>
    </source>
</evidence>
<dbReference type="GO" id="GO:0003700">
    <property type="term" value="F:DNA-binding transcription factor activity"/>
    <property type="evidence" value="ECO:0007669"/>
    <property type="project" value="InterPro"/>
</dbReference>
<dbReference type="AlphaFoldDB" id="A0A0E2HLS9"/>
<dbReference type="PATRIC" id="fig|999408.3.peg.3517"/>
<dbReference type="RefSeq" id="WP_002593485.1">
    <property type="nucleotide sequence ID" value="NZ_KB850978.1"/>
</dbReference>
<organism evidence="5 6">
    <name type="scientific">[Clostridium] clostridioforme 90A8</name>
    <dbReference type="NCBI Taxonomy" id="999408"/>
    <lineage>
        <taxon>Bacteria</taxon>
        <taxon>Bacillati</taxon>
        <taxon>Bacillota</taxon>
        <taxon>Clostridia</taxon>
        <taxon>Lachnospirales</taxon>
        <taxon>Lachnospiraceae</taxon>
        <taxon>Enterocloster</taxon>
    </lineage>
</organism>
<dbReference type="SMART" id="SM00342">
    <property type="entry name" value="HTH_ARAC"/>
    <property type="match status" value="1"/>
</dbReference>
<dbReference type="Pfam" id="PF02311">
    <property type="entry name" value="AraC_binding"/>
    <property type="match status" value="1"/>
</dbReference>
<dbReference type="CDD" id="cd06986">
    <property type="entry name" value="cupin_MmsR-like_N"/>
    <property type="match status" value="1"/>
</dbReference>
<dbReference type="Gene3D" id="1.10.10.60">
    <property type="entry name" value="Homeodomain-like"/>
    <property type="match status" value="2"/>
</dbReference>
<dbReference type="PANTHER" id="PTHR43280">
    <property type="entry name" value="ARAC-FAMILY TRANSCRIPTIONAL REGULATOR"/>
    <property type="match status" value="1"/>
</dbReference>
<evidence type="ECO:0000259" key="4">
    <source>
        <dbReference type="PROSITE" id="PS01124"/>
    </source>
</evidence>
<keyword evidence="2" id="KW-0238">DNA-binding</keyword>
<dbReference type="PROSITE" id="PS01124">
    <property type="entry name" value="HTH_ARAC_FAMILY_2"/>
    <property type="match status" value="1"/>
</dbReference>
<dbReference type="HOGENOM" id="CLU_000445_88_6_9"/>
<gene>
    <name evidence="5" type="ORF">HMPREF1090_03250</name>
</gene>
<keyword evidence="1" id="KW-0805">Transcription regulation</keyword>
<dbReference type="InterPro" id="IPR037923">
    <property type="entry name" value="HTH-like"/>
</dbReference>
<dbReference type="InterPro" id="IPR018062">
    <property type="entry name" value="HTH_AraC-typ_CS"/>
</dbReference>
<evidence type="ECO:0000256" key="1">
    <source>
        <dbReference type="ARBA" id="ARBA00023015"/>
    </source>
</evidence>
<dbReference type="Proteomes" id="UP000013085">
    <property type="component" value="Unassembled WGS sequence"/>
</dbReference>
<dbReference type="InterPro" id="IPR020449">
    <property type="entry name" value="Tscrpt_reg_AraC-type_HTH"/>
</dbReference>